<evidence type="ECO:0000256" key="1">
    <source>
        <dbReference type="ARBA" id="ARBA00001974"/>
    </source>
</evidence>
<dbReference type="PANTHER" id="PTHR11985:SF35">
    <property type="entry name" value="ANAEROBIC GLYCEROL-3-PHOSPHATE DEHYDROGENASE SUBUNIT A"/>
    <property type="match status" value="1"/>
</dbReference>
<feature type="domain" description="Alpha-glycerophosphate oxidase C-terminal" evidence="8">
    <location>
        <begin position="429"/>
        <end position="547"/>
    </location>
</feature>
<evidence type="ECO:0000313" key="10">
    <source>
        <dbReference type="Proteomes" id="UP000501387"/>
    </source>
</evidence>
<dbReference type="Gene3D" id="1.10.8.870">
    <property type="entry name" value="Alpha-glycerophosphate oxidase, cap domain"/>
    <property type="match status" value="1"/>
</dbReference>
<reference evidence="9 10" key="1">
    <citation type="submission" date="2020-03" db="EMBL/GenBank/DDBJ databases">
        <title>Leucobacter sp. nov., isolated from beetles.</title>
        <authorList>
            <person name="Hyun D.-W."/>
            <person name="Bae J.-W."/>
        </authorList>
    </citation>
    <scope>NUCLEOTIDE SEQUENCE [LARGE SCALE GENOMIC DNA]</scope>
    <source>
        <strain evidence="9 10">HDW9B</strain>
    </source>
</reference>
<keyword evidence="4" id="KW-0319">Glycerol metabolism</keyword>
<dbReference type="InterPro" id="IPR038299">
    <property type="entry name" value="DAO_C_sf"/>
</dbReference>
<evidence type="ECO:0000256" key="3">
    <source>
        <dbReference type="ARBA" id="ARBA00022630"/>
    </source>
</evidence>
<name>A0A6G8FK85_9MICO</name>
<dbReference type="GO" id="GO:0004368">
    <property type="term" value="F:glycerol-3-phosphate dehydrogenase (quinone) activity"/>
    <property type="evidence" value="ECO:0007669"/>
    <property type="project" value="InterPro"/>
</dbReference>
<dbReference type="RefSeq" id="WP_166324102.1">
    <property type="nucleotide sequence ID" value="NZ_CP049934.1"/>
</dbReference>
<dbReference type="Proteomes" id="UP000501387">
    <property type="component" value="Chromosome"/>
</dbReference>
<dbReference type="PRINTS" id="PR01001">
    <property type="entry name" value="FADG3PDH"/>
</dbReference>
<dbReference type="AlphaFoldDB" id="A0A6G8FK85"/>
<keyword evidence="5" id="KW-0274">FAD</keyword>
<evidence type="ECO:0000313" key="9">
    <source>
        <dbReference type="EMBL" id="QIM16758.1"/>
    </source>
</evidence>
<evidence type="ECO:0000256" key="2">
    <source>
        <dbReference type="ARBA" id="ARBA00007330"/>
    </source>
</evidence>
<dbReference type="GO" id="GO:0046168">
    <property type="term" value="P:glycerol-3-phosphate catabolic process"/>
    <property type="evidence" value="ECO:0007669"/>
    <property type="project" value="TreeGrafter"/>
</dbReference>
<gene>
    <name evidence="9" type="ORF">G7067_10640</name>
</gene>
<dbReference type="PANTHER" id="PTHR11985">
    <property type="entry name" value="GLYCEROL-3-PHOSPHATE DEHYDROGENASE"/>
    <property type="match status" value="1"/>
</dbReference>
<dbReference type="EMBL" id="CP049934">
    <property type="protein sequence ID" value="QIM16758.1"/>
    <property type="molecule type" value="Genomic_DNA"/>
</dbReference>
<dbReference type="Gene3D" id="3.30.9.10">
    <property type="entry name" value="D-Amino Acid Oxidase, subunit A, domain 2"/>
    <property type="match status" value="1"/>
</dbReference>
<dbReference type="KEGG" id="lins:G7067_10640"/>
<dbReference type="InterPro" id="IPR006076">
    <property type="entry name" value="FAD-dep_OxRdtase"/>
</dbReference>
<evidence type="ECO:0000259" key="7">
    <source>
        <dbReference type="Pfam" id="PF01266"/>
    </source>
</evidence>
<comment type="similarity">
    <text evidence="2">Belongs to the FAD-dependent glycerol-3-phosphate dehydrogenase family.</text>
</comment>
<dbReference type="Pfam" id="PF01266">
    <property type="entry name" value="DAO"/>
    <property type="match status" value="1"/>
</dbReference>
<dbReference type="SUPFAM" id="SSF54373">
    <property type="entry name" value="FAD-linked reductases, C-terminal domain"/>
    <property type="match status" value="1"/>
</dbReference>
<evidence type="ECO:0000256" key="6">
    <source>
        <dbReference type="ARBA" id="ARBA00023002"/>
    </source>
</evidence>
<evidence type="ECO:0000256" key="4">
    <source>
        <dbReference type="ARBA" id="ARBA00022798"/>
    </source>
</evidence>
<dbReference type="InterPro" id="IPR036188">
    <property type="entry name" value="FAD/NAD-bd_sf"/>
</dbReference>
<evidence type="ECO:0000256" key="5">
    <source>
        <dbReference type="ARBA" id="ARBA00022827"/>
    </source>
</evidence>
<keyword evidence="6" id="KW-0560">Oxidoreductase</keyword>
<dbReference type="Pfam" id="PF16901">
    <property type="entry name" value="DAO_C"/>
    <property type="match status" value="1"/>
</dbReference>
<keyword evidence="10" id="KW-1185">Reference proteome</keyword>
<organism evidence="9 10">
    <name type="scientific">Leucobacter insecticola</name>
    <dbReference type="NCBI Taxonomy" id="2714934"/>
    <lineage>
        <taxon>Bacteria</taxon>
        <taxon>Bacillati</taxon>
        <taxon>Actinomycetota</taxon>
        <taxon>Actinomycetes</taxon>
        <taxon>Micrococcales</taxon>
        <taxon>Microbacteriaceae</taxon>
        <taxon>Leucobacter</taxon>
    </lineage>
</organism>
<proteinExistence type="inferred from homology"/>
<evidence type="ECO:0000259" key="8">
    <source>
        <dbReference type="Pfam" id="PF16901"/>
    </source>
</evidence>
<dbReference type="GO" id="GO:0006071">
    <property type="term" value="P:glycerol metabolic process"/>
    <property type="evidence" value="ECO:0007669"/>
    <property type="project" value="UniProtKB-KW"/>
</dbReference>
<dbReference type="InterPro" id="IPR031656">
    <property type="entry name" value="DAO_C"/>
</dbReference>
<dbReference type="Gene3D" id="3.50.50.60">
    <property type="entry name" value="FAD/NAD(P)-binding domain"/>
    <property type="match status" value="1"/>
</dbReference>
<dbReference type="SUPFAM" id="SSF51905">
    <property type="entry name" value="FAD/NAD(P)-binding domain"/>
    <property type="match status" value="1"/>
</dbReference>
<comment type="cofactor">
    <cofactor evidence="1">
        <name>FAD</name>
        <dbReference type="ChEBI" id="CHEBI:57692"/>
    </cofactor>
</comment>
<keyword evidence="3" id="KW-0285">Flavoprotein</keyword>
<feature type="domain" description="FAD dependent oxidoreductase" evidence="7">
    <location>
        <begin position="18"/>
        <end position="404"/>
    </location>
</feature>
<dbReference type="InterPro" id="IPR000447">
    <property type="entry name" value="G3P_DH_FAD-dep"/>
</dbReference>
<protein>
    <submittedName>
        <fullName evidence="9">Glycerol-3-phosphate dehydrogenase/oxidase</fullName>
    </submittedName>
</protein>
<sequence>MSKSRSTVEQLRERPSADVLIIGAGINGIATFRELALQGVDVALVDRNDYVSGASAASSHMVHGGVRYLENGEFRLVREAVQERNRLIRNAPHYVRPLRTTIPIFKTFSGILTAPFRLLITHGRGKPRERGAFLIKVGLVLYDTFSRGGGRVPRHRFRGRNRSLRELPRLNPAIKYTATYFDASMHDPERLALDVLYDGVAAGANPSAPAAEATARAANYVSAVGFEDGAVTLRDEASGEEFAFTAGLIINTSGPWTDLTNTALGQPSQYMGGTKGSHIVLDHPELLEATAGREMFFEHSDGRIVLIYPLKERVLVGTTDINADPREASVCSDDEIDYFFDLIPHVFPSISVDRSQIVYTFSGIRPLPKHDETLPGFVSRDYRIEQGWIGGVRTLSLVGGKWTTFRALAEHLGDTALELLGASRLVSSRNTVIGGGAGFPRDRASRRIWISRNAHGHDPELVSRLLDRYGTKASDVLTALPAKPHALASAPGYFVEELAHLAGAEHVVHLDDVMLRRTSIAFVGGVTQETLEEIAAAVAPVLGWDAAMQKTEVDRSAMILRAAHRVDLNGAGPAPIEGEVPHV</sequence>
<accession>A0A6G8FK85</accession>